<reference evidence="1 2" key="1">
    <citation type="submission" date="2015-07" db="EMBL/GenBank/DDBJ databases">
        <authorList>
            <person name="Noorani M."/>
        </authorList>
    </citation>
    <scope>NUCLEOTIDE SEQUENCE [LARGE SCALE GENOMIC DNA]</scope>
    <source>
        <strain evidence="1">BBA 69670</strain>
    </source>
</reference>
<keyword evidence="2" id="KW-1185">Reference proteome</keyword>
<accession>A0A0K6FV84</accession>
<evidence type="ECO:0000313" key="1">
    <source>
        <dbReference type="EMBL" id="CUA69897.1"/>
    </source>
</evidence>
<protein>
    <submittedName>
        <fullName evidence="1">Uncharacterized protein</fullName>
    </submittedName>
</protein>
<name>A0A0K6FV84_9AGAM</name>
<dbReference type="Proteomes" id="UP000044841">
    <property type="component" value="Unassembled WGS sequence"/>
</dbReference>
<proteinExistence type="predicted"/>
<organism evidence="1 2">
    <name type="scientific">Rhizoctonia solani</name>
    <dbReference type="NCBI Taxonomy" id="456999"/>
    <lineage>
        <taxon>Eukaryota</taxon>
        <taxon>Fungi</taxon>
        <taxon>Dikarya</taxon>
        <taxon>Basidiomycota</taxon>
        <taxon>Agaricomycotina</taxon>
        <taxon>Agaricomycetes</taxon>
        <taxon>Cantharellales</taxon>
        <taxon>Ceratobasidiaceae</taxon>
        <taxon>Rhizoctonia</taxon>
    </lineage>
</organism>
<dbReference type="AlphaFoldDB" id="A0A0K6FV84"/>
<sequence length="110" mass="12578">MPYHRSYARNTRNLYTPDEMAVVMSSIPQLSQWTGTFRDILDVVQGISSVKSTHAEFIVYLQDVLILLEGGQYSFNDRNIERVHNLKIAEKNNSTISQKAARRHPKAGDQ</sequence>
<evidence type="ECO:0000313" key="2">
    <source>
        <dbReference type="Proteomes" id="UP000044841"/>
    </source>
</evidence>
<gene>
    <name evidence="1" type="ORF">RSOLAG22IIIB_08736</name>
</gene>
<dbReference type="EMBL" id="CYGV01001002">
    <property type="protein sequence ID" value="CUA69897.1"/>
    <property type="molecule type" value="Genomic_DNA"/>
</dbReference>